<dbReference type="InterPro" id="IPR040596">
    <property type="entry name" value="RNase_II_C_S1"/>
</dbReference>
<protein>
    <submittedName>
        <fullName evidence="3">RNB domain-containing ribonuclease</fullName>
    </submittedName>
</protein>
<feature type="domain" description="RNB" evidence="2">
    <location>
        <begin position="40"/>
        <end position="363"/>
    </location>
</feature>
<dbReference type="Proteomes" id="UP000433493">
    <property type="component" value="Unassembled WGS sequence"/>
</dbReference>
<dbReference type="GO" id="GO:0003723">
    <property type="term" value="F:RNA binding"/>
    <property type="evidence" value="ECO:0007669"/>
    <property type="project" value="InterPro"/>
</dbReference>
<keyword evidence="4" id="KW-1185">Reference proteome</keyword>
<reference evidence="3 4" key="1">
    <citation type="submission" date="2019-09" db="EMBL/GenBank/DDBJ databases">
        <title>Phylogeny of genus Pseudoclavibacter and closely related genus.</title>
        <authorList>
            <person name="Li Y."/>
        </authorList>
    </citation>
    <scope>NUCLEOTIDE SEQUENCE [LARGE SCALE GENOMIC DNA]</scope>
    <source>
        <strain evidence="3 4">KCTC 13959</strain>
    </source>
</reference>
<dbReference type="InterPro" id="IPR012340">
    <property type="entry name" value="NA-bd_OB-fold"/>
</dbReference>
<dbReference type="AlphaFoldDB" id="A0A7J5BDK7"/>
<gene>
    <name evidence="3" type="ORF">F8O05_05040</name>
</gene>
<dbReference type="EMBL" id="WBKB01000002">
    <property type="protein sequence ID" value="KAB1644261.1"/>
    <property type="molecule type" value="Genomic_DNA"/>
</dbReference>
<dbReference type="SUPFAM" id="SSF50249">
    <property type="entry name" value="Nucleic acid-binding proteins"/>
    <property type="match status" value="1"/>
</dbReference>
<evidence type="ECO:0000313" key="4">
    <source>
        <dbReference type="Proteomes" id="UP000433493"/>
    </source>
</evidence>
<proteinExistence type="predicted"/>
<comment type="caution">
    <text evidence="3">The sequence shown here is derived from an EMBL/GenBank/DDBJ whole genome shotgun (WGS) entry which is preliminary data.</text>
</comment>
<feature type="region of interest" description="Disordered" evidence="1">
    <location>
        <begin position="481"/>
        <end position="505"/>
    </location>
</feature>
<evidence type="ECO:0000259" key="2">
    <source>
        <dbReference type="SMART" id="SM00955"/>
    </source>
</evidence>
<dbReference type="GO" id="GO:0004540">
    <property type="term" value="F:RNA nuclease activity"/>
    <property type="evidence" value="ECO:0007669"/>
    <property type="project" value="InterPro"/>
</dbReference>
<dbReference type="GO" id="GO:0006402">
    <property type="term" value="P:mRNA catabolic process"/>
    <property type="evidence" value="ECO:0007669"/>
    <property type="project" value="TreeGrafter"/>
</dbReference>
<dbReference type="InterPro" id="IPR050180">
    <property type="entry name" value="RNR_Ribonuclease"/>
</dbReference>
<evidence type="ECO:0000256" key="1">
    <source>
        <dbReference type="SAM" id="MobiDB-lite"/>
    </source>
</evidence>
<dbReference type="SMART" id="SM00955">
    <property type="entry name" value="RNB"/>
    <property type="match status" value="1"/>
</dbReference>
<accession>A0A7J5BDK7</accession>
<organism evidence="3 4">
    <name type="scientific">Gulosibacter chungangensis</name>
    <dbReference type="NCBI Taxonomy" id="979746"/>
    <lineage>
        <taxon>Bacteria</taxon>
        <taxon>Bacillati</taxon>
        <taxon>Actinomycetota</taxon>
        <taxon>Actinomycetes</taxon>
        <taxon>Micrococcales</taxon>
        <taxon>Microbacteriaceae</taxon>
        <taxon>Gulosibacter</taxon>
    </lineage>
</organism>
<dbReference type="PANTHER" id="PTHR23355">
    <property type="entry name" value="RIBONUCLEASE"/>
    <property type="match status" value="1"/>
</dbReference>
<sequence length="505" mass="55114">MTIADLDFGPIREKYDLATEFPEAVETAAARAQDAFADARVDARDLPFVTIDPPGSKDLDQAVLIRRGTEVASEGFTLYYAIADVGAFVRPGDPVDVEARRRGETVYLPDGNVPLHPRILSESIASLVASEDRPAVLWQLEFDSTAALTRARVRRALIHVRERLDYPTLQGQYDLGERLPEPIALLPEFGALREERGRARGAIELQLPEQDLEFDGTAWQLRLEPRTRMDAWNAECSLATGFAAARIMLAGGVGLLRTLPAPDDETVARFFRAARALGIRVNSADSPGMLLASLDPTDPATLALNSAATRLLRGSGYLAFTERPTAESTWHAGVASEYAHATAPIRRLGDRFVSEACLSYGEHWVDLREKDLSITGSVPPEILEALPELPGLLQSSGQRSAAVENEAINLAEAVALRDSVNEVFDAGLLRGGDGDHHAEIFVYQPPVIAQCRGDVPHGKRIRVRLVEANVAERRVRFAYPADTPPATTTEAKVPENPRVQDTPRG</sequence>
<dbReference type="Pfam" id="PF00773">
    <property type="entry name" value="RNB"/>
    <property type="match status" value="1"/>
</dbReference>
<dbReference type="InterPro" id="IPR001900">
    <property type="entry name" value="RNase_II/R"/>
</dbReference>
<dbReference type="OrthoDB" id="5800376at2"/>
<dbReference type="Pfam" id="PF18614">
    <property type="entry name" value="RNase_II_C_S1"/>
    <property type="match status" value="1"/>
</dbReference>
<feature type="compositionally biased region" description="Low complexity" evidence="1">
    <location>
        <begin position="481"/>
        <end position="491"/>
    </location>
</feature>
<name>A0A7J5BDK7_9MICO</name>
<evidence type="ECO:0000313" key="3">
    <source>
        <dbReference type="EMBL" id="KAB1644261.1"/>
    </source>
</evidence>
<dbReference type="PANTHER" id="PTHR23355:SF37">
    <property type="entry name" value="EXORIBONUCLEASE 2"/>
    <property type="match status" value="1"/>
</dbReference>
<dbReference type="GO" id="GO:0005829">
    <property type="term" value="C:cytosol"/>
    <property type="evidence" value="ECO:0007669"/>
    <property type="project" value="TreeGrafter"/>
</dbReference>